<dbReference type="GO" id="GO:0046982">
    <property type="term" value="F:protein heterodimerization activity"/>
    <property type="evidence" value="ECO:0007669"/>
    <property type="project" value="InterPro"/>
</dbReference>
<feature type="compositionally biased region" description="Low complexity" evidence="6">
    <location>
        <begin position="334"/>
        <end position="349"/>
    </location>
</feature>
<evidence type="ECO:0000256" key="1">
    <source>
        <dbReference type="ARBA" id="ARBA00010066"/>
    </source>
</evidence>
<dbReference type="PANTHER" id="PTHR12713:SF11">
    <property type="entry name" value="V-TYPE PROTON ATPASE SUBUNIT G"/>
    <property type="match status" value="1"/>
</dbReference>
<dbReference type="GO" id="GO:0000221">
    <property type="term" value="C:vacuolar proton-transporting V-type ATPase, V1 domain"/>
    <property type="evidence" value="ECO:0007669"/>
    <property type="project" value="TreeGrafter"/>
</dbReference>
<evidence type="ECO:0000256" key="6">
    <source>
        <dbReference type="SAM" id="MobiDB-lite"/>
    </source>
</evidence>
<name>A0AAV2TA12_CALDB</name>
<dbReference type="SUPFAM" id="SSF47113">
    <property type="entry name" value="Histone-fold"/>
    <property type="match status" value="1"/>
</dbReference>
<dbReference type="Gene3D" id="1.10.20.10">
    <property type="entry name" value="Histone, subunit A"/>
    <property type="match status" value="1"/>
</dbReference>
<feature type="region of interest" description="Disordered" evidence="6">
    <location>
        <begin position="278"/>
        <end position="349"/>
    </location>
</feature>
<dbReference type="GO" id="GO:0030672">
    <property type="term" value="C:synaptic vesicle membrane"/>
    <property type="evidence" value="ECO:0007669"/>
    <property type="project" value="TreeGrafter"/>
</dbReference>
<dbReference type="InterPro" id="IPR029003">
    <property type="entry name" value="CENP-S/Mhf1"/>
</dbReference>
<dbReference type="AlphaFoldDB" id="A0AAV2TA12"/>
<dbReference type="Pfam" id="PF03179">
    <property type="entry name" value="V-ATPase_G"/>
    <property type="match status" value="1"/>
</dbReference>
<comment type="similarity">
    <text evidence="1">Belongs to the V-ATPase G subunit family.</text>
</comment>
<dbReference type="FunFam" id="1.20.5.2950:FF:000001">
    <property type="entry name" value="V-type proton ATPase subunit G"/>
    <property type="match status" value="1"/>
</dbReference>
<evidence type="ECO:0000256" key="2">
    <source>
        <dbReference type="ARBA" id="ARBA00016400"/>
    </source>
</evidence>
<dbReference type="NCBIfam" id="TIGR01147">
    <property type="entry name" value="V_ATP_synt_G"/>
    <property type="match status" value="1"/>
</dbReference>
<dbReference type="EMBL" id="CAXLJL010000145">
    <property type="protein sequence ID" value="CAL5132941.1"/>
    <property type="molecule type" value="Genomic_DNA"/>
</dbReference>
<gene>
    <name evidence="7" type="ORF">CDAUBV1_LOCUS5818</name>
</gene>
<keyword evidence="5" id="KW-0406">Ion transport</keyword>
<keyword evidence="3" id="KW-0813">Transport</keyword>
<organism evidence="7 8">
    <name type="scientific">Calicophoron daubneyi</name>
    <name type="common">Rumen fluke</name>
    <name type="synonym">Paramphistomum daubneyi</name>
    <dbReference type="NCBI Taxonomy" id="300641"/>
    <lineage>
        <taxon>Eukaryota</taxon>
        <taxon>Metazoa</taxon>
        <taxon>Spiralia</taxon>
        <taxon>Lophotrochozoa</taxon>
        <taxon>Platyhelminthes</taxon>
        <taxon>Trematoda</taxon>
        <taxon>Digenea</taxon>
        <taxon>Plagiorchiida</taxon>
        <taxon>Pronocephalata</taxon>
        <taxon>Paramphistomoidea</taxon>
        <taxon>Paramphistomidae</taxon>
        <taxon>Calicophoron</taxon>
    </lineage>
</organism>
<evidence type="ECO:0000256" key="4">
    <source>
        <dbReference type="ARBA" id="ARBA00022781"/>
    </source>
</evidence>
<protein>
    <recommendedName>
        <fullName evidence="2">Centromere protein S</fullName>
    </recommendedName>
</protein>
<keyword evidence="4" id="KW-0375">Hydrogen ion transport</keyword>
<reference evidence="7" key="1">
    <citation type="submission" date="2024-06" db="EMBL/GenBank/DDBJ databases">
        <authorList>
            <person name="Liu X."/>
            <person name="Lenzi L."/>
            <person name="Haldenby T S."/>
            <person name="Uol C."/>
        </authorList>
    </citation>
    <scope>NUCLEOTIDE SEQUENCE</scope>
</reference>
<feature type="compositionally biased region" description="Basic and acidic residues" evidence="6">
    <location>
        <begin position="32"/>
        <end position="48"/>
    </location>
</feature>
<dbReference type="CDD" id="cd22919">
    <property type="entry name" value="HFD_CENP-S"/>
    <property type="match status" value="1"/>
</dbReference>
<proteinExistence type="inferred from homology"/>
<evidence type="ECO:0000313" key="7">
    <source>
        <dbReference type="EMBL" id="CAL5132941.1"/>
    </source>
</evidence>
<dbReference type="GO" id="GO:0046961">
    <property type="term" value="F:proton-transporting ATPase activity, rotational mechanism"/>
    <property type="evidence" value="ECO:0007669"/>
    <property type="project" value="InterPro"/>
</dbReference>
<comment type="caution">
    <text evidence="7">The sequence shown here is derived from an EMBL/GenBank/DDBJ whole genome shotgun (WGS) entry which is preliminary data.</text>
</comment>
<dbReference type="Gene3D" id="1.20.5.2950">
    <property type="match status" value="1"/>
</dbReference>
<feature type="compositionally biased region" description="Polar residues" evidence="6">
    <location>
        <begin position="1"/>
        <end position="12"/>
    </location>
</feature>
<dbReference type="InterPro" id="IPR005124">
    <property type="entry name" value="V-ATPase_G"/>
</dbReference>
<sequence>MASRNDGIQQLLQAEKNASEQVNKAKRRKAERLKQAKEEARAEIEQEKNERENHFKAIEARVLGRRSEIEAQIEKLTNDIINNQQASVDLHKEEAIQLLLSLVMDIHPKRCITQSILSTLSKAGLANVVLVNLNFCFKTSHQVCGMLMKQTSPVYLVRNGTYDLCDQNIFFGRPLNTCALEAFSFPSTPLQEYKAELHYRCTRIAQEVSKARDCTIDVNVTCLATEMLFRFYQVLATDLETFAKHAKRTTINADDVLCFVRRNPQLVQAISQFNKKQLEEKKSAVPSTSSHTSAKSNKTSGGKESRTQGLSPKSLGSKSPVMDEGVKHMPAITESELGESLSEWLIQPE</sequence>
<accession>A0AAV2TA12</accession>
<dbReference type="GO" id="GO:0016887">
    <property type="term" value="F:ATP hydrolysis activity"/>
    <property type="evidence" value="ECO:0007669"/>
    <property type="project" value="TreeGrafter"/>
</dbReference>
<evidence type="ECO:0000256" key="3">
    <source>
        <dbReference type="ARBA" id="ARBA00022448"/>
    </source>
</evidence>
<feature type="compositionally biased region" description="Polar residues" evidence="6">
    <location>
        <begin position="285"/>
        <end position="300"/>
    </location>
</feature>
<evidence type="ECO:0000256" key="5">
    <source>
        <dbReference type="ARBA" id="ARBA00023065"/>
    </source>
</evidence>
<dbReference type="GO" id="GO:0097401">
    <property type="term" value="P:synaptic vesicle lumen acidification"/>
    <property type="evidence" value="ECO:0007669"/>
    <property type="project" value="TreeGrafter"/>
</dbReference>
<dbReference type="Proteomes" id="UP001497525">
    <property type="component" value="Unassembled WGS sequence"/>
</dbReference>
<feature type="region of interest" description="Disordered" evidence="6">
    <location>
        <begin position="1"/>
        <end position="48"/>
    </location>
</feature>
<feature type="compositionally biased region" description="Polar residues" evidence="6">
    <location>
        <begin position="307"/>
        <end position="317"/>
    </location>
</feature>
<dbReference type="Pfam" id="PF15630">
    <property type="entry name" value="CENP-S"/>
    <property type="match status" value="1"/>
</dbReference>
<dbReference type="InterPro" id="IPR009072">
    <property type="entry name" value="Histone-fold"/>
</dbReference>
<dbReference type="PANTHER" id="PTHR12713">
    <property type="entry name" value="VACUOLAR ATP SYNTHASE SUBUNIT G"/>
    <property type="match status" value="1"/>
</dbReference>
<dbReference type="GO" id="GO:0071821">
    <property type="term" value="C:FANCM-MHF complex"/>
    <property type="evidence" value="ECO:0007669"/>
    <property type="project" value="InterPro"/>
</dbReference>
<evidence type="ECO:0000313" key="8">
    <source>
        <dbReference type="Proteomes" id="UP001497525"/>
    </source>
</evidence>